<evidence type="ECO:0000313" key="2">
    <source>
        <dbReference type="Proteomes" id="UP000218366"/>
    </source>
</evidence>
<comment type="caution">
    <text evidence="1">The sequence shown here is derived from an EMBL/GenBank/DDBJ whole genome shotgun (WGS) entry which is preliminary data.</text>
</comment>
<reference evidence="1 2" key="1">
    <citation type="submission" date="2017-09" db="EMBL/GenBank/DDBJ databases">
        <title>Sphingomonas spermidinifaciens 9NM-10, whole genome shotgun sequence.</title>
        <authorList>
            <person name="Feng G."/>
            <person name="Zhu H."/>
        </authorList>
    </citation>
    <scope>NUCLEOTIDE SEQUENCE [LARGE SCALE GENOMIC DNA]</scope>
    <source>
        <strain evidence="1 2">9NM-10</strain>
    </source>
</reference>
<accession>A0A2A4B1R7</accession>
<sequence length="209" mass="21685">MLATMPASVFIKNRPWRTGVAGTIWSGEVGVAGGSIVRWTFAPLRSLTSLGFAVDWRASGEDTDLGGQAILRPGGVRLDAVSGSANGSLLSALLPNLGFACDLTMQAEFPRLTIGPGRGLVEGQATIDPGACRRTPDGAPVPTPAMILVAEHVGSESRIRLAPIAQRRRTLIDASVSEDGSYRVTLTPDGASMLPFTGLPAGVGVESSF</sequence>
<keyword evidence="2" id="KW-1185">Reference proteome</keyword>
<evidence type="ECO:0008006" key="3">
    <source>
        <dbReference type="Google" id="ProtNLM"/>
    </source>
</evidence>
<dbReference type="OrthoDB" id="7559657at2"/>
<gene>
    <name evidence="1" type="ORF">COC42_10240</name>
</gene>
<evidence type="ECO:0000313" key="1">
    <source>
        <dbReference type="EMBL" id="PCD01882.1"/>
    </source>
</evidence>
<dbReference type="AlphaFoldDB" id="A0A2A4B1R7"/>
<dbReference type="EMBL" id="NWMW01000002">
    <property type="protein sequence ID" value="PCD01882.1"/>
    <property type="molecule type" value="Genomic_DNA"/>
</dbReference>
<organism evidence="1 2">
    <name type="scientific">Sphingomonas spermidinifaciens</name>
    <dbReference type="NCBI Taxonomy" id="1141889"/>
    <lineage>
        <taxon>Bacteria</taxon>
        <taxon>Pseudomonadati</taxon>
        <taxon>Pseudomonadota</taxon>
        <taxon>Alphaproteobacteria</taxon>
        <taxon>Sphingomonadales</taxon>
        <taxon>Sphingomonadaceae</taxon>
        <taxon>Sphingomonas</taxon>
    </lineage>
</organism>
<name>A0A2A4B1R7_9SPHN</name>
<proteinExistence type="predicted"/>
<dbReference type="Proteomes" id="UP000218366">
    <property type="component" value="Unassembled WGS sequence"/>
</dbReference>
<protein>
    <recommendedName>
        <fullName evidence="3">General secretion pathway protein N</fullName>
    </recommendedName>
</protein>